<dbReference type="PANTHER" id="PTHR46796">
    <property type="entry name" value="HTH-TYPE TRANSCRIPTIONAL ACTIVATOR RHAS-RELATED"/>
    <property type="match status" value="1"/>
</dbReference>
<sequence>MTWLQTLPPSWGEIHWLESGAVTRTVADADEVKFTAPEPFALIMATPQARREIALGTDKKLIFNAPAGGIEIIPANADLFARWRARKENILTTISSNRIKRIAALEFGRDDFELAPFNPGSVDPDAKAIAALMRQEIIRPGGSSTIALESLNIVFWLHILRTNSSLATFAGTPHYGGGLPPRTLRLVQGFIDANLNRSLAIDILAEVAGVSPSHFVRTFKKTVGLTPHQYVMQRRLERVQQLIKENQHSLKDVSAICGFASHSHMTLSMKKWCGVTPKQLRE</sequence>
<dbReference type="InterPro" id="IPR050204">
    <property type="entry name" value="AraC_XylS_family_regulators"/>
</dbReference>
<dbReference type="EMBL" id="JAODYY010000017">
    <property type="protein sequence ID" value="MDH0126821.1"/>
    <property type="molecule type" value="Genomic_DNA"/>
</dbReference>
<evidence type="ECO:0000256" key="2">
    <source>
        <dbReference type="ARBA" id="ARBA00023125"/>
    </source>
</evidence>
<dbReference type="AlphaFoldDB" id="A0AA42KQU1"/>
<comment type="caution">
    <text evidence="5">The sequence shown here is derived from an EMBL/GenBank/DDBJ whole genome shotgun (WGS) entry which is preliminary data.</text>
</comment>
<evidence type="ECO:0000313" key="6">
    <source>
        <dbReference type="Proteomes" id="UP001158087"/>
    </source>
</evidence>
<organism evidence="5 6">
    <name type="scientific">Brucella intermedia GD04153</name>
    <dbReference type="NCBI Taxonomy" id="2975438"/>
    <lineage>
        <taxon>Bacteria</taxon>
        <taxon>Pseudomonadati</taxon>
        <taxon>Pseudomonadota</taxon>
        <taxon>Alphaproteobacteria</taxon>
        <taxon>Hyphomicrobiales</taxon>
        <taxon>Brucellaceae</taxon>
        <taxon>Brucella/Ochrobactrum group</taxon>
        <taxon>Brucella</taxon>
    </lineage>
</organism>
<dbReference type="InterPro" id="IPR009057">
    <property type="entry name" value="Homeodomain-like_sf"/>
</dbReference>
<dbReference type="PROSITE" id="PS01124">
    <property type="entry name" value="HTH_ARAC_FAMILY_2"/>
    <property type="match status" value="1"/>
</dbReference>
<evidence type="ECO:0000313" key="5">
    <source>
        <dbReference type="EMBL" id="MDH0126821.1"/>
    </source>
</evidence>
<dbReference type="Proteomes" id="UP001158087">
    <property type="component" value="Unassembled WGS sequence"/>
</dbReference>
<reference evidence="5" key="1">
    <citation type="submission" date="2022-09" db="EMBL/GenBank/DDBJ databases">
        <title>Intensive care unit water sources are persistently colonized with multi-drug resistant bacteria and are the site of extensive horizontal gene transfer of antibiotic resistance genes.</title>
        <authorList>
            <person name="Diorio-Toth L."/>
        </authorList>
    </citation>
    <scope>NUCLEOTIDE SEQUENCE</scope>
    <source>
        <strain evidence="5">GD04153</strain>
    </source>
</reference>
<keyword evidence="1" id="KW-0805">Transcription regulation</keyword>
<evidence type="ECO:0000259" key="4">
    <source>
        <dbReference type="PROSITE" id="PS01124"/>
    </source>
</evidence>
<evidence type="ECO:0000256" key="3">
    <source>
        <dbReference type="ARBA" id="ARBA00023163"/>
    </source>
</evidence>
<dbReference type="SMART" id="SM00342">
    <property type="entry name" value="HTH_ARAC"/>
    <property type="match status" value="1"/>
</dbReference>
<dbReference type="Gene3D" id="1.10.10.60">
    <property type="entry name" value="Homeodomain-like"/>
    <property type="match status" value="2"/>
</dbReference>
<dbReference type="Pfam" id="PF12833">
    <property type="entry name" value="HTH_18"/>
    <property type="match status" value="1"/>
</dbReference>
<dbReference type="InterPro" id="IPR018060">
    <property type="entry name" value="HTH_AraC"/>
</dbReference>
<name>A0AA42KQU1_9HYPH</name>
<feature type="domain" description="HTH araC/xylS-type" evidence="4">
    <location>
        <begin position="185"/>
        <end position="282"/>
    </location>
</feature>
<dbReference type="SUPFAM" id="SSF46689">
    <property type="entry name" value="Homeodomain-like"/>
    <property type="match status" value="2"/>
</dbReference>
<keyword evidence="2 5" id="KW-0238">DNA-binding</keyword>
<protein>
    <submittedName>
        <fullName evidence="5">DNA-binding response regulator</fullName>
    </submittedName>
</protein>
<evidence type="ECO:0000256" key="1">
    <source>
        <dbReference type="ARBA" id="ARBA00023015"/>
    </source>
</evidence>
<dbReference type="PANTHER" id="PTHR46796:SF6">
    <property type="entry name" value="ARAC SUBFAMILY"/>
    <property type="match status" value="1"/>
</dbReference>
<gene>
    <name evidence="5" type="ORF">N7376_22865</name>
</gene>
<proteinExistence type="predicted"/>
<dbReference type="GO" id="GO:0003700">
    <property type="term" value="F:DNA-binding transcription factor activity"/>
    <property type="evidence" value="ECO:0007669"/>
    <property type="project" value="InterPro"/>
</dbReference>
<dbReference type="GO" id="GO:0043565">
    <property type="term" value="F:sequence-specific DNA binding"/>
    <property type="evidence" value="ECO:0007669"/>
    <property type="project" value="InterPro"/>
</dbReference>
<keyword evidence="3" id="KW-0804">Transcription</keyword>
<accession>A0AA42KQU1</accession>